<dbReference type="InterPro" id="IPR036390">
    <property type="entry name" value="WH_DNA-bd_sf"/>
</dbReference>
<dbReference type="PANTHER" id="PTHR33164:SF99">
    <property type="entry name" value="MARR FAMILY REGULATORY PROTEIN"/>
    <property type="match status" value="1"/>
</dbReference>
<feature type="domain" description="HTH marR-type" evidence="1">
    <location>
        <begin position="6"/>
        <end position="139"/>
    </location>
</feature>
<dbReference type="SUPFAM" id="SSF46785">
    <property type="entry name" value="Winged helix' DNA-binding domain"/>
    <property type="match status" value="1"/>
</dbReference>
<dbReference type="PROSITE" id="PS50995">
    <property type="entry name" value="HTH_MARR_2"/>
    <property type="match status" value="1"/>
</dbReference>
<dbReference type="PANTHER" id="PTHR33164">
    <property type="entry name" value="TRANSCRIPTIONAL REGULATOR, MARR FAMILY"/>
    <property type="match status" value="1"/>
</dbReference>
<dbReference type="STRING" id="446470.Snas_0766"/>
<dbReference type="RefSeq" id="WP_013016049.1">
    <property type="nucleotide sequence ID" value="NC_013947.1"/>
</dbReference>
<dbReference type="Gene3D" id="1.10.10.10">
    <property type="entry name" value="Winged helix-like DNA-binding domain superfamily/Winged helix DNA-binding domain"/>
    <property type="match status" value="1"/>
</dbReference>
<dbReference type="OrthoDB" id="5195026at2"/>
<keyword evidence="3" id="KW-1185">Reference proteome</keyword>
<dbReference type="SMART" id="SM00347">
    <property type="entry name" value="HTH_MARR"/>
    <property type="match status" value="1"/>
</dbReference>
<reference evidence="2 3" key="1">
    <citation type="journal article" date="2009" name="Stand. Genomic Sci.">
        <title>Complete genome sequence of Stackebrandtia nassauensis type strain (LLR-40K-21).</title>
        <authorList>
            <person name="Munk C."/>
            <person name="Lapidus A."/>
            <person name="Copeland A."/>
            <person name="Jando M."/>
            <person name="Mayilraj S."/>
            <person name="Glavina Del Rio T."/>
            <person name="Nolan M."/>
            <person name="Chen F."/>
            <person name="Lucas S."/>
            <person name="Tice H."/>
            <person name="Cheng J.F."/>
            <person name="Han C."/>
            <person name="Detter J.C."/>
            <person name="Bruce D."/>
            <person name="Goodwin L."/>
            <person name="Chain P."/>
            <person name="Pitluck S."/>
            <person name="Goker M."/>
            <person name="Ovchinikova G."/>
            <person name="Pati A."/>
            <person name="Ivanova N."/>
            <person name="Mavromatis K."/>
            <person name="Chen A."/>
            <person name="Palaniappan K."/>
            <person name="Land M."/>
            <person name="Hauser L."/>
            <person name="Chang Y.J."/>
            <person name="Jeffries C.D."/>
            <person name="Bristow J."/>
            <person name="Eisen J.A."/>
            <person name="Markowitz V."/>
            <person name="Hugenholtz P."/>
            <person name="Kyrpides N.C."/>
            <person name="Klenk H.P."/>
        </authorList>
    </citation>
    <scope>NUCLEOTIDE SEQUENCE [LARGE SCALE GENOMIC DNA]</scope>
    <source>
        <strain evidence="3">DSM 44728 / CIP 108903 / NRRL B-16338 / NBRC 102104 / LLR-40K-21</strain>
    </source>
</reference>
<evidence type="ECO:0000313" key="2">
    <source>
        <dbReference type="EMBL" id="ADD40478.1"/>
    </source>
</evidence>
<proteinExistence type="predicted"/>
<organism evidence="2 3">
    <name type="scientific">Stackebrandtia nassauensis (strain DSM 44728 / CIP 108903 / NRRL B-16338 / NBRC 102104 / LLR-40K-21)</name>
    <dbReference type="NCBI Taxonomy" id="446470"/>
    <lineage>
        <taxon>Bacteria</taxon>
        <taxon>Bacillati</taxon>
        <taxon>Actinomycetota</taxon>
        <taxon>Actinomycetes</taxon>
        <taxon>Glycomycetales</taxon>
        <taxon>Glycomycetaceae</taxon>
        <taxon>Stackebrandtia</taxon>
    </lineage>
</organism>
<dbReference type="PRINTS" id="PR00598">
    <property type="entry name" value="HTHMARR"/>
</dbReference>
<dbReference type="eggNOG" id="COG1846">
    <property type="taxonomic scope" value="Bacteria"/>
</dbReference>
<dbReference type="EMBL" id="CP001778">
    <property type="protein sequence ID" value="ADD40478.1"/>
    <property type="molecule type" value="Genomic_DNA"/>
</dbReference>
<dbReference type="KEGG" id="sna:Snas_0766"/>
<dbReference type="HOGENOM" id="CLU_083287_2_4_11"/>
<dbReference type="AlphaFoldDB" id="D3Q7X3"/>
<dbReference type="InterPro" id="IPR039422">
    <property type="entry name" value="MarR/SlyA-like"/>
</dbReference>
<protein>
    <submittedName>
        <fullName evidence="2">Transcriptional regulator, TrmB</fullName>
    </submittedName>
</protein>
<dbReference type="InterPro" id="IPR000835">
    <property type="entry name" value="HTH_MarR-typ"/>
</dbReference>
<name>D3Q7X3_STANL</name>
<sequence length="140" mass="15757">MTPEDDNDTWSTLIVLHGRVEQRLADALQRGHSLGLSEYRALCHLAISDGGRLRMQELADRTGLDQSSVSRLVHRLEKAGFAERSHSDHDRRCVYAVITKAGRERRDDARPTYLAALSRTLDEHAADEKLAGAVERLRAR</sequence>
<dbReference type="InterPro" id="IPR036388">
    <property type="entry name" value="WH-like_DNA-bd_sf"/>
</dbReference>
<evidence type="ECO:0000313" key="3">
    <source>
        <dbReference type="Proteomes" id="UP000000844"/>
    </source>
</evidence>
<gene>
    <name evidence="2" type="ordered locus">Snas_0766</name>
</gene>
<accession>D3Q7X3</accession>
<dbReference type="Pfam" id="PF12802">
    <property type="entry name" value="MarR_2"/>
    <property type="match status" value="1"/>
</dbReference>
<evidence type="ECO:0000259" key="1">
    <source>
        <dbReference type="PROSITE" id="PS50995"/>
    </source>
</evidence>
<dbReference type="GO" id="GO:0003700">
    <property type="term" value="F:DNA-binding transcription factor activity"/>
    <property type="evidence" value="ECO:0007669"/>
    <property type="project" value="InterPro"/>
</dbReference>
<dbReference type="GO" id="GO:0006950">
    <property type="term" value="P:response to stress"/>
    <property type="evidence" value="ECO:0007669"/>
    <property type="project" value="TreeGrafter"/>
</dbReference>
<dbReference type="Proteomes" id="UP000000844">
    <property type="component" value="Chromosome"/>
</dbReference>